<accession>A0A0A0YRF8</accession>
<keyword evidence="2" id="KW-1185">Reference proteome</keyword>
<protein>
    <submittedName>
        <fullName evidence="1">Uncharacterized protein</fullName>
    </submittedName>
</protein>
<gene>
    <name evidence="1" type="ORF">YH6_019</name>
</gene>
<proteinExistence type="predicted"/>
<dbReference type="EMBL" id="KM974184">
    <property type="protein sequence ID" value="AIX13172.1"/>
    <property type="molecule type" value="Genomic_DNA"/>
</dbReference>
<name>A0A0A0YRF8_9CAUD</name>
<dbReference type="GeneID" id="24724916"/>
<dbReference type="RefSeq" id="YP_009152519.1">
    <property type="nucleotide sequence ID" value="NC_027388.1"/>
</dbReference>
<organism evidence="1 2">
    <name type="scientific">Pseudomonas phage YH6</name>
    <dbReference type="NCBI Taxonomy" id="1566995"/>
    <lineage>
        <taxon>Viruses</taxon>
        <taxon>Duplodnaviria</taxon>
        <taxon>Heunggongvirae</taxon>
        <taxon>Uroviricota</taxon>
        <taxon>Caudoviricetes</taxon>
        <taxon>Schitoviridae</taxon>
        <taxon>Migulavirinae</taxon>
        <taxon>Litunavirus</taxon>
        <taxon>Litunavirus Yh6</taxon>
    </lineage>
</organism>
<evidence type="ECO:0000313" key="1">
    <source>
        <dbReference type="EMBL" id="AIX13172.1"/>
    </source>
</evidence>
<evidence type="ECO:0000313" key="2">
    <source>
        <dbReference type="Proteomes" id="UP000030328"/>
    </source>
</evidence>
<sequence length="146" mass="16212">MPQFVVGNMWEVFDKADHFIVLSNSTLTSTGAVVMTAGMAAELVARFPDAGIQTSVGQYIAENGGAGGIFGCRCQSKVGVFQDKRHYRDPTDLGCVSTSTTQLMWRAQENPTHQYHLEQPGQNEPWWLIKDILARLPDNVTIWSRP</sequence>
<dbReference type="KEGG" id="vg:24724916"/>
<dbReference type="Proteomes" id="UP000030328">
    <property type="component" value="Segment"/>
</dbReference>
<reference evidence="1 2" key="1">
    <citation type="submission" date="2014-10" db="EMBL/GenBank/DDBJ databases">
        <authorList>
            <person name="Yang M."/>
            <person name="Han W."/>
        </authorList>
    </citation>
    <scope>NUCLEOTIDE SEQUENCE [LARGE SCALE GENOMIC DNA]</scope>
</reference>
<dbReference type="OrthoDB" id="11393at10239"/>